<dbReference type="EMBL" id="JAPEVG010000032">
    <property type="protein sequence ID" value="KAJ8494744.1"/>
    <property type="molecule type" value="Genomic_DNA"/>
</dbReference>
<keyword evidence="3" id="KW-1185">Reference proteome</keyword>
<reference evidence="2" key="1">
    <citation type="submission" date="2022-11" db="EMBL/GenBank/DDBJ databases">
        <title>Genome Sequence of Cubamyces cubensis.</title>
        <authorList>
            <person name="Buettner E."/>
        </authorList>
    </citation>
    <scope>NUCLEOTIDE SEQUENCE</scope>
    <source>
        <strain evidence="2">MPL-01</strain>
    </source>
</reference>
<protein>
    <submittedName>
        <fullName evidence="2">Uncharacterized protein</fullName>
    </submittedName>
</protein>
<evidence type="ECO:0000256" key="1">
    <source>
        <dbReference type="SAM" id="MobiDB-lite"/>
    </source>
</evidence>
<gene>
    <name evidence="2" type="ORF">ONZ51_g2132</name>
</gene>
<name>A0AAD7XGZ5_9APHY</name>
<feature type="region of interest" description="Disordered" evidence="1">
    <location>
        <begin position="67"/>
        <end position="107"/>
    </location>
</feature>
<organism evidence="2 3">
    <name type="scientific">Trametes cubensis</name>
    <dbReference type="NCBI Taxonomy" id="1111947"/>
    <lineage>
        <taxon>Eukaryota</taxon>
        <taxon>Fungi</taxon>
        <taxon>Dikarya</taxon>
        <taxon>Basidiomycota</taxon>
        <taxon>Agaricomycotina</taxon>
        <taxon>Agaricomycetes</taxon>
        <taxon>Polyporales</taxon>
        <taxon>Polyporaceae</taxon>
        <taxon>Trametes</taxon>
    </lineage>
</organism>
<sequence length="287" mass="32578">MAYYYPPPYYSPTLQATAHRYIGMSLANTPMPPISRPMPQQPHRPLRSRQVDRRRRYGVVFTTNPLEGAFESDGDGDSSWSMSRSRLSRRIPTRKPVGVRNRNSSPAQEIAARYRASHSSDDRPRTCASSSVTYLDAPSADTLYYGTSVDTDLSSVSGPRVRVRESRATAMDNAAREAYVMAIRCESDRDIPCQRPGCRDILPNMRSLASHLAMHDIEPAERYGAGSRYQSFLDLGHSVARRQRKRYAPSPFPYARSVRKRSKMRKYLSMLTCHSIGCIPRDNDLEY</sequence>
<accession>A0AAD7XGZ5</accession>
<proteinExistence type="predicted"/>
<comment type="caution">
    <text evidence="2">The sequence shown here is derived from an EMBL/GenBank/DDBJ whole genome shotgun (WGS) entry which is preliminary data.</text>
</comment>
<dbReference type="Proteomes" id="UP001215151">
    <property type="component" value="Unassembled WGS sequence"/>
</dbReference>
<evidence type="ECO:0000313" key="3">
    <source>
        <dbReference type="Proteomes" id="UP001215151"/>
    </source>
</evidence>
<evidence type="ECO:0000313" key="2">
    <source>
        <dbReference type="EMBL" id="KAJ8494744.1"/>
    </source>
</evidence>
<dbReference type="AlphaFoldDB" id="A0AAD7XGZ5"/>